<protein>
    <submittedName>
        <fullName evidence="8">GGDEF domain-containing protein</fullName>
    </submittedName>
</protein>
<dbReference type="GO" id="GO:0071555">
    <property type="term" value="P:cell wall organization"/>
    <property type="evidence" value="ECO:0007669"/>
    <property type="project" value="InterPro"/>
</dbReference>
<sequence>MGDLLFFFLENMALIIALMYLAIKSKEAILLDWTDPFKQRIIISAFFGFLTFSIMYNPFIYEGMRLDLREVPIFFISYVGGWQYGVLSAILPTAFRAYLGGPTMVVGILQAILLPILVGSLFHDRKRKDQFFGILNIRKMLIAFVVYEAIKSVWMIVSTPVNLLIVVGMFIFAMVAVFSMALILNGENRSTLLKEELEFYSNRDPMTQLPNIRFFKNNVANLVDKQLPMAIVMLDVDYFKIYNDTHGHQKGDAVLRSVAQILMDSTRKEDFVARYGGEEFICCLVSPNDVHEAEEMADRIRKNIQEFHFEGEEQQPEGVLTVSIGVSYTKGGAPLEEMIEEADQSLYQSKRQGRNRITVFPGIMVESNDKVFN</sequence>
<feature type="transmembrane region" description="Helical" evidence="6">
    <location>
        <begin position="5"/>
        <end position="23"/>
    </location>
</feature>
<evidence type="ECO:0000256" key="1">
    <source>
        <dbReference type="ARBA" id="ARBA00004651"/>
    </source>
</evidence>
<name>A0A365KY47_9BACL</name>
<feature type="transmembrane region" description="Helical" evidence="6">
    <location>
        <begin position="73"/>
        <end position="91"/>
    </location>
</feature>
<dbReference type="GO" id="GO:0005886">
    <property type="term" value="C:plasma membrane"/>
    <property type="evidence" value="ECO:0007669"/>
    <property type="project" value="UniProtKB-SubCell"/>
</dbReference>
<comment type="subcellular location">
    <subcellularLocation>
        <location evidence="1">Cell membrane</location>
        <topology evidence="1">Multi-pass membrane protein</topology>
    </subcellularLocation>
</comment>
<dbReference type="Pfam" id="PF07694">
    <property type="entry name" value="5TM-5TMR_LYT"/>
    <property type="match status" value="1"/>
</dbReference>
<gene>
    <name evidence="8" type="ORF">DP120_10425</name>
</gene>
<dbReference type="GO" id="GO:0000155">
    <property type="term" value="F:phosphorelay sensor kinase activity"/>
    <property type="evidence" value="ECO:0007669"/>
    <property type="project" value="InterPro"/>
</dbReference>
<evidence type="ECO:0000256" key="5">
    <source>
        <dbReference type="ARBA" id="ARBA00023136"/>
    </source>
</evidence>
<keyword evidence="5 6" id="KW-0472">Membrane</keyword>
<dbReference type="RefSeq" id="WP_112223610.1">
    <property type="nucleotide sequence ID" value="NZ_CP047673.1"/>
</dbReference>
<dbReference type="GO" id="GO:0052621">
    <property type="term" value="F:diguanylate cyclase activity"/>
    <property type="evidence" value="ECO:0007669"/>
    <property type="project" value="TreeGrafter"/>
</dbReference>
<evidence type="ECO:0000256" key="6">
    <source>
        <dbReference type="SAM" id="Phobius"/>
    </source>
</evidence>
<evidence type="ECO:0000256" key="2">
    <source>
        <dbReference type="ARBA" id="ARBA00022475"/>
    </source>
</evidence>
<dbReference type="SMART" id="SM00267">
    <property type="entry name" value="GGDEF"/>
    <property type="match status" value="1"/>
</dbReference>
<dbReference type="AlphaFoldDB" id="A0A365KY47"/>
<dbReference type="PANTHER" id="PTHR45138">
    <property type="entry name" value="REGULATORY COMPONENTS OF SENSORY TRANSDUCTION SYSTEM"/>
    <property type="match status" value="1"/>
</dbReference>
<keyword evidence="9" id="KW-1185">Reference proteome</keyword>
<dbReference type="InterPro" id="IPR029787">
    <property type="entry name" value="Nucleotide_cyclase"/>
</dbReference>
<dbReference type="Gene3D" id="1.10.1760.20">
    <property type="match status" value="1"/>
</dbReference>
<evidence type="ECO:0000259" key="7">
    <source>
        <dbReference type="PROSITE" id="PS50887"/>
    </source>
</evidence>
<dbReference type="FunFam" id="3.30.70.270:FF:000001">
    <property type="entry name" value="Diguanylate cyclase domain protein"/>
    <property type="match status" value="1"/>
</dbReference>
<dbReference type="GO" id="GO:0043709">
    <property type="term" value="P:cell adhesion involved in single-species biofilm formation"/>
    <property type="evidence" value="ECO:0007669"/>
    <property type="project" value="TreeGrafter"/>
</dbReference>
<feature type="transmembrane region" description="Helical" evidence="6">
    <location>
        <begin position="97"/>
        <end position="119"/>
    </location>
</feature>
<feature type="transmembrane region" description="Helical" evidence="6">
    <location>
        <begin position="140"/>
        <end position="157"/>
    </location>
</feature>
<organism evidence="8 9">
    <name type="scientific">Planococcus halotolerans</name>
    <dbReference type="NCBI Taxonomy" id="2233542"/>
    <lineage>
        <taxon>Bacteria</taxon>
        <taxon>Bacillati</taxon>
        <taxon>Bacillota</taxon>
        <taxon>Bacilli</taxon>
        <taxon>Bacillales</taxon>
        <taxon>Caryophanaceae</taxon>
        <taxon>Planococcus</taxon>
    </lineage>
</organism>
<feature type="transmembrane region" description="Helical" evidence="6">
    <location>
        <begin position="43"/>
        <end position="61"/>
    </location>
</feature>
<evidence type="ECO:0000256" key="3">
    <source>
        <dbReference type="ARBA" id="ARBA00022692"/>
    </source>
</evidence>
<comment type="caution">
    <text evidence="8">The sequence shown here is derived from an EMBL/GenBank/DDBJ whole genome shotgun (WGS) entry which is preliminary data.</text>
</comment>
<feature type="domain" description="GGDEF" evidence="7">
    <location>
        <begin position="227"/>
        <end position="362"/>
    </location>
</feature>
<dbReference type="PROSITE" id="PS50887">
    <property type="entry name" value="GGDEF"/>
    <property type="match status" value="1"/>
</dbReference>
<dbReference type="InterPro" id="IPR050469">
    <property type="entry name" value="Diguanylate_Cyclase"/>
</dbReference>
<dbReference type="Gene3D" id="3.30.70.270">
    <property type="match status" value="1"/>
</dbReference>
<dbReference type="Pfam" id="PF00990">
    <property type="entry name" value="GGDEF"/>
    <property type="match status" value="1"/>
</dbReference>
<reference evidence="8 9" key="1">
    <citation type="submission" date="2018-06" db="EMBL/GenBank/DDBJ databases">
        <title>The draft genome sequences of strains SCU63 and S1.</title>
        <authorList>
            <person name="Gan L."/>
        </authorList>
    </citation>
    <scope>NUCLEOTIDE SEQUENCE [LARGE SCALE GENOMIC DNA]</scope>
    <source>
        <strain evidence="8 9">SCU63</strain>
    </source>
</reference>
<dbReference type="InterPro" id="IPR011620">
    <property type="entry name" value="Sig_transdc_His_kinase_LytS_TM"/>
</dbReference>
<dbReference type="EMBL" id="QLZR01000003">
    <property type="protein sequence ID" value="RAZ77883.1"/>
    <property type="molecule type" value="Genomic_DNA"/>
</dbReference>
<dbReference type="PANTHER" id="PTHR45138:SF9">
    <property type="entry name" value="DIGUANYLATE CYCLASE DGCM-RELATED"/>
    <property type="match status" value="1"/>
</dbReference>
<dbReference type="InterPro" id="IPR000160">
    <property type="entry name" value="GGDEF_dom"/>
</dbReference>
<dbReference type="Proteomes" id="UP000251002">
    <property type="component" value="Unassembled WGS sequence"/>
</dbReference>
<keyword evidence="4 6" id="KW-1133">Transmembrane helix</keyword>
<evidence type="ECO:0000313" key="8">
    <source>
        <dbReference type="EMBL" id="RAZ77883.1"/>
    </source>
</evidence>
<dbReference type="CDD" id="cd01949">
    <property type="entry name" value="GGDEF"/>
    <property type="match status" value="1"/>
</dbReference>
<evidence type="ECO:0000313" key="9">
    <source>
        <dbReference type="Proteomes" id="UP000251002"/>
    </source>
</evidence>
<feature type="transmembrane region" description="Helical" evidence="6">
    <location>
        <begin position="163"/>
        <end position="184"/>
    </location>
</feature>
<accession>A0A365KY47</accession>
<evidence type="ECO:0000256" key="4">
    <source>
        <dbReference type="ARBA" id="ARBA00022989"/>
    </source>
</evidence>
<dbReference type="InterPro" id="IPR043128">
    <property type="entry name" value="Rev_trsase/Diguanyl_cyclase"/>
</dbReference>
<proteinExistence type="predicted"/>
<keyword evidence="2" id="KW-1003">Cell membrane</keyword>
<dbReference type="SUPFAM" id="SSF55073">
    <property type="entry name" value="Nucleotide cyclase"/>
    <property type="match status" value="1"/>
</dbReference>
<keyword evidence="3 6" id="KW-0812">Transmembrane</keyword>
<dbReference type="NCBIfam" id="TIGR00254">
    <property type="entry name" value="GGDEF"/>
    <property type="match status" value="1"/>
</dbReference>
<dbReference type="GO" id="GO:1902201">
    <property type="term" value="P:negative regulation of bacterial-type flagellum-dependent cell motility"/>
    <property type="evidence" value="ECO:0007669"/>
    <property type="project" value="TreeGrafter"/>
</dbReference>